<feature type="region of interest" description="Disordered" evidence="2">
    <location>
        <begin position="243"/>
        <end position="265"/>
    </location>
</feature>
<feature type="compositionally biased region" description="Low complexity" evidence="2">
    <location>
        <begin position="243"/>
        <end position="257"/>
    </location>
</feature>
<evidence type="ECO:0000256" key="2">
    <source>
        <dbReference type="SAM" id="MobiDB-lite"/>
    </source>
</evidence>
<dbReference type="AlphaFoldDB" id="A0A6I4MJQ7"/>
<proteinExistence type="predicted"/>
<dbReference type="Gene3D" id="3.30.565.10">
    <property type="entry name" value="Histidine kinase-like ATPase, C-terminal domain"/>
    <property type="match status" value="1"/>
</dbReference>
<dbReference type="PANTHER" id="PTHR35526">
    <property type="entry name" value="ANTI-SIGMA-F FACTOR RSBW-RELATED"/>
    <property type="match status" value="1"/>
</dbReference>
<feature type="compositionally biased region" description="Basic residues" evidence="2">
    <location>
        <begin position="1"/>
        <end position="10"/>
    </location>
</feature>
<feature type="compositionally biased region" description="Gly residues" evidence="2">
    <location>
        <begin position="88"/>
        <end position="102"/>
    </location>
</feature>
<feature type="domain" description="Histidine kinase/HSP90-like ATPase" evidence="3">
    <location>
        <begin position="107"/>
        <end position="233"/>
    </location>
</feature>
<keyword evidence="1" id="KW-0418">Kinase</keyword>
<evidence type="ECO:0000313" key="5">
    <source>
        <dbReference type="Proteomes" id="UP000462055"/>
    </source>
</evidence>
<sequence length="265" mass="26567">MPAPVHRARARCVPEDEPTRRTPEPAAGTGRHPAATTGPRTPPHGEETGNVAPEGNGADTAIADGAAAETGIDVIEPTALGRPAANGGAQGGQGAEPGGGQGASWELPAEPRTAARARALTARALDAWHVTDPGDVDDVVLMVDELVTNAVVHGTGPVRLRLRLDGGRLTGEVGDADPAPPGGIESGIAPGIARPAPPVLDWAEAGRGLLLVTALATGFGARCHAAGKTVWFTRDLHGAGPGNAPVTAAAAATAPAHEPARPPRR</sequence>
<organism evidence="4 5">
    <name type="scientific">Actinomadura physcomitrii</name>
    <dbReference type="NCBI Taxonomy" id="2650748"/>
    <lineage>
        <taxon>Bacteria</taxon>
        <taxon>Bacillati</taxon>
        <taxon>Actinomycetota</taxon>
        <taxon>Actinomycetes</taxon>
        <taxon>Streptosporangiales</taxon>
        <taxon>Thermomonosporaceae</taxon>
        <taxon>Actinomadura</taxon>
    </lineage>
</organism>
<keyword evidence="1" id="KW-0723">Serine/threonine-protein kinase</keyword>
<keyword evidence="5" id="KW-1185">Reference proteome</keyword>
<gene>
    <name evidence="4" type="ORF">F8568_037230</name>
</gene>
<comment type="caution">
    <text evidence="4">The sequence shown here is derived from an EMBL/GenBank/DDBJ whole genome shotgun (WGS) entry which is preliminary data.</text>
</comment>
<feature type="compositionally biased region" description="Basic and acidic residues" evidence="2">
    <location>
        <begin position="12"/>
        <end position="23"/>
    </location>
</feature>
<dbReference type="GO" id="GO:0004674">
    <property type="term" value="F:protein serine/threonine kinase activity"/>
    <property type="evidence" value="ECO:0007669"/>
    <property type="project" value="UniProtKB-KW"/>
</dbReference>
<protein>
    <recommendedName>
        <fullName evidence="3">Histidine kinase/HSP90-like ATPase domain-containing protein</fullName>
    </recommendedName>
</protein>
<dbReference type="Pfam" id="PF13581">
    <property type="entry name" value="HATPase_c_2"/>
    <property type="match status" value="1"/>
</dbReference>
<dbReference type="Proteomes" id="UP000462055">
    <property type="component" value="Unassembled WGS sequence"/>
</dbReference>
<dbReference type="SUPFAM" id="SSF55874">
    <property type="entry name" value="ATPase domain of HSP90 chaperone/DNA topoisomerase II/histidine kinase"/>
    <property type="match status" value="1"/>
</dbReference>
<dbReference type="InterPro" id="IPR036890">
    <property type="entry name" value="HATPase_C_sf"/>
</dbReference>
<keyword evidence="1" id="KW-0808">Transferase</keyword>
<dbReference type="InterPro" id="IPR050267">
    <property type="entry name" value="Anti-sigma-factor_SerPK"/>
</dbReference>
<name>A0A6I4MJQ7_9ACTN</name>
<dbReference type="CDD" id="cd16936">
    <property type="entry name" value="HATPase_RsbW-like"/>
    <property type="match status" value="1"/>
</dbReference>
<feature type="region of interest" description="Disordered" evidence="2">
    <location>
        <begin position="1"/>
        <end position="59"/>
    </location>
</feature>
<dbReference type="PANTHER" id="PTHR35526:SF3">
    <property type="entry name" value="ANTI-SIGMA-F FACTOR RSBW"/>
    <property type="match status" value="1"/>
</dbReference>
<evidence type="ECO:0000259" key="3">
    <source>
        <dbReference type="Pfam" id="PF13581"/>
    </source>
</evidence>
<evidence type="ECO:0000313" key="4">
    <source>
        <dbReference type="EMBL" id="MWA05903.1"/>
    </source>
</evidence>
<reference evidence="4" key="1">
    <citation type="submission" date="2019-12" db="EMBL/GenBank/DDBJ databases">
        <title>Actinomadura physcomitrii sp. nov., a novel actinomycete isolated from moss [Physcomitrium sphaericum (Ludw) Fuernr].</title>
        <authorList>
            <person name="Zhuang X."/>
        </authorList>
    </citation>
    <scope>NUCLEOTIDE SEQUENCE [LARGE SCALE GENOMIC DNA]</scope>
    <source>
        <strain evidence="4">LD22</strain>
    </source>
</reference>
<feature type="region of interest" description="Disordered" evidence="2">
    <location>
        <begin position="79"/>
        <end position="105"/>
    </location>
</feature>
<accession>A0A6I4MJQ7</accession>
<evidence type="ECO:0000256" key="1">
    <source>
        <dbReference type="ARBA" id="ARBA00022527"/>
    </source>
</evidence>
<dbReference type="InterPro" id="IPR003594">
    <property type="entry name" value="HATPase_dom"/>
</dbReference>
<dbReference type="EMBL" id="WBMS02000043">
    <property type="protein sequence ID" value="MWA05903.1"/>
    <property type="molecule type" value="Genomic_DNA"/>
</dbReference>